<dbReference type="Pfam" id="PF01479">
    <property type="entry name" value="S4"/>
    <property type="match status" value="1"/>
</dbReference>
<gene>
    <name evidence="7" type="primary">rpsD</name>
    <name evidence="11" type="ORF">A3F25_01705</name>
</gene>
<dbReference type="SMART" id="SM00363">
    <property type="entry name" value="S4"/>
    <property type="match status" value="1"/>
</dbReference>
<dbReference type="GO" id="GO:0015935">
    <property type="term" value="C:small ribosomal subunit"/>
    <property type="evidence" value="ECO:0007669"/>
    <property type="project" value="InterPro"/>
</dbReference>
<comment type="similarity">
    <text evidence="1 7 8">Belongs to the universal ribosomal protein uS4 family.</text>
</comment>
<dbReference type="InterPro" id="IPR001912">
    <property type="entry name" value="Ribosomal_uS4_N"/>
</dbReference>
<evidence type="ECO:0000256" key="6">
    <source>
        <dbReference type="ARBA" id="ARBA00035254"/>
    </source>
</evidence>
<dbReference type="HAMAP" id="MF_01306_B">
    <property type="entry name" value="Ribosomal_uS4_B"/>
    <property type="match status" value="1"/>
</dbReference>
<dbReference type="InterPro" id="IPR005709">
    <property type="entry name" value="Ribosomal_uS4_bac-type"/>
</dbReference>
<keyword evidence="4 7" id="KW-0689">Ribosomal protein</keyword>
<dbReference type="PROSITE" id="PS00632">
    <property type="entry name" value="RIBOSOMAL_S4"/>
    <property type="match status" value="1"/>
</dbReference>
<dbReference type="EMBL" id="MGKD01000009">
    <property type="protein sequence ID" value="OGN20034.1"/>
    <property type="molecule type" value="Genomic_DNA"/>
</dbReference>
<dbReference type="AlphaFoldDB" id="A0A1F8G3W5"/>
<dbReference type="Gene3D" id="1.10.1050.10">
    <property type="entry name" value="Ribosomal Protein S4 Delta 41, Chain A, domain 1"/>
    <property type="match status" value="1"/>
</dbReference>
<sequence>MARYTGPKEKLERRLGVKLFLKGERSLSPKSATVRKPYPPGMHGKNQFKKVSEFGAQLSAKQKIKFTYRMMEKQFKSYAKAAIESKDETGNALVQKLEQRLDNTIYKAGLAQSRDQARQLVTHGHILVNGIKTNIPSFQVKKNDEIKVRPGSAKGKYFTTYITDWFKKAQSPDWLEVNRDTVLVKVLRRPTFADSGLAFKDIQSIIEYYSR</sequence>
<evidence type="ECO:0000259" key="10">
    <source>
        <dbReference type="SMART" id="SM01390"/>
    </source>
</evidence>
<dbReference type="InterPro" id="IPR036986">
    <property type="entry name" value="S4_RNA-bd_sf"/>
</dbReference>
<dbReference type="InterPro" id="IPR018079">
    <property type="entry name" value="Ribosomal_uS4_CS"/>
</dbReference>
<dbReference type="GO" id="GO:0003735">
    <property type="term" value="F:structural constituent of ribosome"/>
    <property type="evidence" value="ECO:0007669"/>
    <property type="project" value="InterPro"/>
</dbReference>
<reference evidence="11 12" key="1">
    <citation type="journal article" date="2016" name="Nat. Commun.">
        <title>Thousands of microbial genomes shed light on interconnected biogeochemical processes in an aquifer system.</title>
        <authorList>
            <person name="Anantharaman K."/>
            <person name="Brown C.T."/>
            <person name="Hug L.A."/>
            <person name="Sharon I."/>
            <person name="Castelle C.J."/>
            <person name="Probst A.J."/>
            <person name="Thomas B.C."/>
            <person name="Singh A."/>
            <person name="Wilkins M.J."/>
            <person name="Karaoz U."/>
            <person name="Brodie E.L."/>
            <person name="Williams K.H."/>
            <person name="Hubbard S.S."/>
            <person name="Banfield J.F."/>
        </authorList>
    </citation>
    <scope>NUCLEOTIDE SEQUENCE [LARGE SCALE GENOMIC DNA]</scope>
</reference>
<evidence type="ECO:0000256" key="5">
    <source>
        <dbReference type="ARBA" id="ARBA00023274"/>
    </source>
</evidence>
<dbReference type="GO" id="GO:0006412">
    <property type="term" value="P:translation"/>
    <property type="evidence" value="ECO:0007669"/>
    <property type="project" value="UniProtKB-UniRule"/>
</dbReference>
<dbReference type="CDD" id="cd00165">
    <property type="entry name" value="S4"/>
    <property type="match status" value="1"/>
</dbReference>
<dbReference type="NCBIfam" id="TIGR01017">
    <property type="entry name" value="rpsD_bact"/>
    <property type="match status" value="1"/>
</dbReference>
<dbReference type="SUPFAM" id="SSF55174">
    <property type="entry name" value="Alpha-L RNA-binding motif"/>
    <property type="match status" value="1"/>
</dbReference>
<dbReference type="SMART" id="SM01390">
    <property type="entry name" value="Ribosomal_S4"/>
    <property type="match status" value="1"/>
</dbReference>
<dbReference type="Pfam" id="PF00163">
    <property type="entry name" value="Ribosomal_S4"/>
    <property type="match status" value="1"/>
</dbReference>
<evidence type="ECO:0000313" key="11">
    <source>
        <dbReference type="EMBL" id="OGN20034.1"/>
    </source>
</evidence>
<feature type="domain" description="RNA-binding S4" evidence="9">
    <location>
        <begin position="99"/>
        <end position="156"/>
    </location>
</feature>
<dbReference type="PROSITE" id="PS50889">
    <property type="entry name" value="S4"/>
    <property type="match status" value="1"/>
</dbReference>
<comment type="function">
    <text evidence="7">With S5 and S12 plays an important role in translational accuracy.</text>
</comment>
<evidence type="ECO:0000256" key="1">
    <source>
        <dbReference type="ARBA" id="ARBA00007465"/>
    </source>
</evidence>
<dbReference type="PANTHER" id="PTHR11831:SF4">
    <property type="entry name" value="SMALL RIBOSOMAL SUBUNIT PROTEIN US4M"/>
    <property type="match status" value="1"/>
</dbReference>
<evidence type="ECO:0000259" key="9">
    <source>
        <dbReference type="SMART" id="SM00363"/>
    </source>
</evidence>
<comment type="caution">
    <text evidence="11">The sequence shown here is derived from an EMBL/GenBank/DDBJ whole genome shotgun (WGS) entry which is preliminary data.</text>
</comment>
<evidence type="ECO:0000256" key="7">
    <source>
        <dbReference type="HAMAP-Rule" id="MF_01306"/>
    </source>
</evidence>
<dbReference type="InterPro" id="IPR002942">
    <property type="entry name" value="S4_RNA-bd"/>
</dbReference>
<name>A0A1F8G3W5_9BACT</name>
<dbReference type="STRING" id="1802689.A3F25_01705"/>
<proteinExistence type="inferred from homology"/>
<keyword evidence="3 7" id="KW-0694">RNA-binding</keyword>
<comment type="subunit">
    <text evidence="7">Part of the 30S ribosomal subunit. Contacts protein S5. The interaction surface between S4 and S5 is involved in control of translational fidelity.</text>
</comment>
<evidence type="ECO:0000313" key="12">
    <source>
        <dbReference type="Proteomes" id="UP000177478"/>
    </source>
</evidence>
<evidence type="ECO:0000256" key="2">
    <source>
        <dbReference type="ARBA" id="ARBA00022730"/>
    </source>
</evidence>
<dbReference type="Gene3D" id="3.10.290.10">
    <property type="entry name" value="RNA-binding S4 domain"/>
    <property type="match status" value="1"/>
</dbReference>
<comment type="function">
    <text evidence="7">One of the primary rRNA binding proteins, it binds directly to 16S rRNA where it nucleates assembly of the body of the 30S subunit.</text>
</comment>
<dbReference type="NCBIfam" id="NF003717">
    <property type="entry name" value="PRK05327.1"/>
    <property type="match status" value="1"/>
</dbReference>
<dbReference type="GO" id="GO:0042274">
    <property type="term" value="P:ribosomal small subunit biogenesis"/>
    <property type="evidence" value="ECO:0007669"/>
    <property type="project" value="TreeGrafter"/>
</dbReference>
<keyword evidence="5 7" id="KW-0687">Ribonucleoprotein</keyword>
<accession>A0A1F8G3W5</accession>
<keyword evidence="2 7" id="KW-0699">rRNA-binding</keyword>
<dbReference type="GO" id="GO:0019843">
    <property type="term" value="F:rRNA binding"/>
    <property type="evidence" value="ECO:0007669"/>
    <property type="project" value="UniProtKB-UniRule"/>
</dbReference>
<evidence type="ECO:0000256" key="8">
    <source>
        <dbReference type="RuleBase" id="RU003699"/>
    </source>
</evidence>
<evidence type="ECO:0000256" key="4">
    <source>
        <dbReference type="ARBA" id="ARBA00022980"/>
    </source>
</evidence>
<dbReference type="Proteomes" id="UP000177478">
    <property type="component" value="Unassembled WGS sequence"/>
</dbReference>
<dbReference type="PANTHER" id="PTHR11831">
    <property type="entry name" value="30S 40S RIBOSOMAL PROTEIN"/>
    <property type="match status" value="1"/>
</dbReference>
<organism evidence="11 12">
    <name type="scientific">Candidatus Yanofskybacteria bacterium RIFCSPHIGHO2_12_FULL_45_19b</name>
    <dbReference type="NCBI Taxonomy" id="1802689"/>
    <lineage>
        <taxon>Bacteria</taxon>
        <taxon>Candidatus Yanofskyibacteriota</taxon>
    </lineage>
</organism>
<evidence type="ECO:0000256" key="3">
    <source>
        <dbReference type="ARBA" id="ARBA00022884"/>
    </source>
</evidence>
<dbReference type="FunFam" id="3.10.290.10:FF:000001">
    <property type="entry name" value="30S ribosomal protein S4"/>
    <property type="match status" value="1"/>
</dbReference>
<dbReference type="InterPro" id="IPR022801">
    <property type="entry name" value="Ribosomal_uS4"/>
</dbReference>
<feature type="domain" description="Small ribosomal subunit protein uS4 N-terminal" evidence="10">
    <location>
        <begin position="3"/>
        <end position="98"/>
    </location>
</feature>
<protein>
    <recommendedName>
        <fullName evidence="6 7">Small ribosomal subunit protein uS4</fullName>
    </recommendedName>
</protein>